<dbReference type="PANTHER" id="PTHR46553:SF3">
    <property type="entry name" value="ADENINE NUCLEOTIDE ALPHA HYDROLASES-LIKE SUPERFAMILY PROTEIN"/>
    <property type="match status" value="1"/>
</dbReference>
<gene>
    <name evidence="2" type="ORF">FNV43_RR11627</name>
</gene>
<dbReference type="InterPro" id="IPR006016">
    <property type="entry name" value="UspA"/>
</dbReference>
<dbReference type="Pfam" id="PF00582">
    <property type="entry name" value="Usp"/>
    <property type="match status" value="1"/>
</dbReference>
<reference evidence="2" key="1">
    <citation type="submission" date="2020-03" db="EMBL/GenBank/DDBJ databases">
        <title>A high-quality chromosome-level genome assembly of a woody plant with both climbing and erect habits, Rhamnella rubrinervis.</title>
        <authorList>
            <person name="Lu Z."/>
            <person name="Yang Y."/>
            <person name="Zhu X."/>
            <person name="Sun Y."/>
        </authorList>
    </citation>
    <scope>NUCLEOTIDE SEQUENCE</scope>
    <source>
        <strain evidence="2">BYM</strain>
        <tissue evidence="2">Leaf</tissue>
    </source>
</reference>
<dbReference type="PANTHER" id="PTHR46553">
    <property type="entry name" value="ADENINE NUCLEOTIDE ALPHA HYDROLASES-LIKE SUPERFAMILY PROTEIN"/>
    <property type="match status" value="1"/>
</dbReference>
<name>A0A8K0H6D8_9ROSA</name>
<dbReference type="OrthoDB" id="843225at2759"/>
<evidence type="ECO:0000259" key="1">
    <source>
        <dbReference type="Pfam" id="PF00582"/>
    </source>
</evidence>
<feature type="domain" description="UspA" evidence="1">
    <location>
        <begin position="89"/>
        <end position="164"/>
    </location>
</feature>
<accession>A0A8K0H6D8</accession>
<organism evidence="2 3">
    <name type="scientific">Rhamnella rubrinervis</name>
    <dbReference type="NCBI Taxonomy" id="2594499"/>
    <lineage>
        <taxon>Eukaryota</taxon>
        <taxon>Viridiplantae</taxon>
        <taxon>Streptophyta</taxon>
        <taxon>Embryophyta</taxon>
        <taxon>Tracheophyta</taxon>
        <taxon>Spermatophyta</taxon>
        <taxon>Magnoliopsida</taxon>
        <taxon>eudicotyledons</taxon>
        <taxon>Gunneridae</taxon>
        <taxon>Pentapetalae</taxon>
        <taxon>rosids</taxon>
        <taxon>fabids</taxon>
        <taxon>Rosales</taxon>
        <taxon>Rhamnaceae</taxon>
        <taxon>rhamnoid group</taxon>
        <taxon>Rhamneae</taxon>
        <taxon>Rhamnella</taxon>
    </lineage>
</organism>
<comment type="caution">
    <text evidence="2">The sequence shown here is derived from an EMBL/GenBank/DDBJ whole genome shotgun (WGS) entry which is preliminary data.</text>
</comment>
<keyword evidence="3" id="KW-1185">Reference proteome</keyword>
<evidence type="ECO:0000313" key="2">
    <source>
        <dbReference type="EMBL" id="KAF3446448.1"/>
    </source>
</evidence>
<dbReference type="Proteomes" id="UP000796880">
    <property type="component" value="Unassembled WGS sequence"/>
</dbReference>
<sequence>MVVAMDDSEHSTHAPEWTLNHFFVHYASNSPFKLVIVHAKSSSPAISLSPDPIELVIGRIGFVSMIVYGSWVEVLLALDVDSKTTAACAVTKAKKICKANSVNDAVVEVVAGDVRNVLCNSVRKHKASVLVSGSRGWGVLKRAVLGSVSDDLVHHAQCTLMIVKRPKIKH</sequence>
<dbReference type="AlphaFoldDB" id="A0A8K0H6D8"/>
<dbReference type="Gene3D" id="3.40.50.620">
    <property type="entry name" value="HUPs"/>
    <property type="match status" value="1"/>
</dbReference>
<evidence type="ECO:0000313" key="3">
    <source>
        <dbReference type="Proteomes" id="UP000796880"/>
    </source>
</evidence>
<dbReference type="CDD" id="cd23659">
    <property type="entry name" value="USP_At3g01520-like"/>
    <property type="match status" value="1"/>
</dbReference>
<proteinExistence type="predicted"/>
<dbReference type="SUPFAM" id="SSF52402">
    <property type="entry name" value="Adenine nucleotide alpha hydrolases-like"/>
    <property type="match status" value="1"/>
</dbReference>
<dbReference type="InterPro" id="IPR014729">
    <property type="entry name" value="Rossmann-like_a/b/a_fold"/>
</dbReference>
<dbReference type="EMBL" id="VOIH02000005">
    <property type="protein sequence ID" value="KAF3446448.1"/>
    <property type="molecule type" value="Genomic_DNA"/>
</dbReference>
<protein>
    <recommendedName>
        <fullName evidence="1">UspA domain-containing protein</fullName>
    </recommendedName>
</protein>